<gene>
    <name evidence="1" type="ORF">DSL72_001454</name>
</gene>
<sequence>MNSDQYNHKSLESGPSCLGSPEFELRSNQFGVVRRRVVRLPSNEVNYNHMDYSDVDSDDSFDIRYSKRHGKSRRPILSAGWYRYKWPTPRRRMSHEATKFPFPIELVIMIFKNLLIDSESAQPDPCTAICFALTCCSHWDSFRQIFADKLPLKTVSPGSYHTRLGSVRLGNFLQEWMAPKYRPIHWSVSSRGALKKKSVFVRDLYVIAAKYDVEGVEEMEKKLAFRIYEYKRNHFSHLHRVSRNHPNSAVLNGNDLSWHVPNPFDMGDDWYPATAFILKHTILHWPPFCSTYNEEEDWLDTVNYPYHYAIWKTYQSWMLRDWVEEQPQAVEYKKLHGFFIHGVFQMG</sequence>
<evidence type="ECO:0000313" key="2">
    <source>
        <dbReference type="Proteomes" id="UP000672032"/>
    </source>
</evidence>
<dbReference type="EMBL" id="CP063406">
    <property type="protein sequence ID" value="QSZ31885.1"/>
    <property type="molecule type" value="Genomic_DNA"/>
</dbReference>
<accession>A0A8A3P1X2</accession>
<proteinExistence type="predicted"/>
<protein>
    <submittedName>
        <fullName evidence="1">Uncharacterized protein</fullName>
    </submittedName>
</protein>
<dbReference type="AlphaFoldDB" id="A0A8A3P1X2"/>
<keyword evidence="2" id="KW-1185">Reference proteome</keyword>
<reference evidence="1" key="1">
    <citation type="submission" date="2020-10" db="EMBL/GenBank/DDBJ databases">
        <title>Genome Sequence of Monilinia vaccinii-corymbosi Sheds Light on Mummy Berry Disease Infection of Blueberry and Mating Type.</title>
        <authorList>
            <person name="Yow A.G."/>
            <person name="Zhang Y."/>
            <person name="Bansal K."/>
            <person name="Eacker S.M."/>
            <person name="Sullivan S."/>
            <person name="Liachko I."/>
            <person name="Cubeta M.A."/>
            <person name="Rollins J.A."/>
            <person name="Ashrafi H."/>
        </authorList>
    </citation>
    <scope>NUCLEOTIDE SEQUENCE</scope>
    <source>
        <strain evidence="1">RL-1</strain>
    </source>
</reference>
<name>A0A8A3P1X2_9HELO</name>
<dbReference type="OrthoDB" id="3473155at2759"/>
<dbReference type="Proteomes" id="UP000672032">
    <property type="component" value="Chromosome 2"/>
</dbReference>
<organism evidence="1 2">
    <name type="scientific">Monilinia vaccinii-corymbosi</name>
    <dbReference type="NCBI Taxonomy" id="61207"/>
    <lineage>
        <taxon>Eukaryota</taxon>
        <taxon>Fungi</taxon>
        <taxon>Dikarya</taxon>
        <taxon>Ascomycota</taxon>
        <taxon>Pezizomycotina</taxon>
        <taxon>Leotiomycetes</taxon>
        <taxon>Helotiales</taxon>
        <taxon>Sclerotiniaceae</taxon>
        <taxon>Monilinia</taxon>
    </lineage>
</organism>
<evidence type="ECO:0000313" key="1">
    <source>
        <dbReference type="EMBL" id="QSZ31885.1"/>
    </source>
</evidence>